<evidence type="ECO:0000313" key="2">
    <source>
        <dbReference type="Proteomes" id="UP000509405"/>
    </source>
</evidence>
<sequence length="48" mass="5737">MSILKEFCDKVRELEEEYGVYLDVDPDQIIIVAVNNEDGQERWIYDDE</sequence>
<name>A0A6M9Z7F9_9CAUD</name>
<dbReference type="EMBL" id="MT422786">
    <property type="protein sequence ID" value="QKN88265.1"/>
    <property type="molecule type" value="Genomic_DNA"/>
</dbReference>
<gene>
    <name evidence="1" type="ORF">Novomoskovsk_77</name>
</gene>
<evidence type="ECO:0000313" key="1">
    <source>
        <dbReference type="EMBL" id="QKN88265.1"/>
    </source>
</evidence>
<reference evidence="1 2" key="1">
    <citation type="submission" date="2020-05" db="EMBL/GenBank/DDBJ databases">
        <authorList>
            <person name="Piligrimova E."/>
            <person name="Kazantseva O."/>
            <person name="Skorynina A."/>
            <person name="Shadrin A."/>
        </authorList>
    </citation>
    <scope>NUCLEOTIDE SEQUENCE [LARGE SCALE GENOMIC DNA]</scope>
</reference>
<protein>
    <submittedName>
        <fullName evidence="1">Uncharacterized protein</fullName>
    </submittedName>
</protein>
<accession>A0A6M9Z7F9</accession>
<dbReference type="Proteomes" id="UP000509405">
    <property type="component" value="Segment"/>
</dbReference>
<proteinExistence type="predicted"/>
<organism evidence="1 2">
    <name type="scientific">Bacillus phage Novomoskovsk</name>
    <dbReference type="NCBI Taxonomy" id="2736258"/>
    <lineage>
        <taxon>Viruses</taxon>
        <taxon>Duplodnaviria</taxon>
        <taxon>Heunggongvirae</taxon>
        <taxon>Uroviricota</taxon>
        <taxon>Caudoviricetes</taxon>
        <taxon>Ehrlichviridae</taxon>
        <taxon>Andromedavirus</taxon>
        <taxon>Andromedavirus novomoskovsk</taxon>
    </lineage>
</organism>
<keyword evidence="2" id="KW-1185">Reference proteome</keyword>